<protein>
    <submittedName>
        <fullName evidence="5">Mutator family transposase</fullName>
    </submittedName>
</protein>
<dbReference type="GO" id="GO:0004803">
    <property type="term" value="F:transposase activity"/>
    <property type="evidence" value="ECO:0007669"/>
    <property type="project" value="InterPro"/>
</dbReference>
<dbReference type="AlphaFoldDB" id="T1BJX0"/>
<evidence type="ECO:0000256" key="3">
    <source>
        <dbReference type="ARBA" id="ARBA00023172"/>
    </source>
</evidence>
<name>T1BJX0_9ZZZZ</name>
<reference evidence="5" key="1">
    <citation type="submission" date="2013-08" db="EMBL/GenBank/DDBJ databases">
        <authorList>
            <person name="Mendez C."/>
            <person name="Richter M."/>
            <person name="Ferrer M."/>
            <person name="Sanchez J."/>
        </authorList>
    </citation>
    <scope>NUCLEOTIDE SEQUENCE</scope>
</reference>
<reference evidence="5" key="2">
    <citation type="journal article" date="2014" name="ISME J.">
        <title>Microbial stratification in low pH oxic and suboxic macroscopic growths along an acid mine drainage.</title>
        <authorList>
            <person name="Mendez-Garcia C."/>
            <person name="Mesa V."/>
            <person name="Sprenger R.R."/>
            <person name="Richter M."/>
            <person name="Diez M.S."/>
            <person name="Solano J."/>
            <person name="Bargiela R."/>
            <person name="Golyshina O.V."/>
            <person name="Manteca A."/>
            <person name="Ramos J.L."/>
            <person name="Gallego J.R."/>
            <person name="Llorente I."/>
            <person name="Martins Dos Santos V.A."/>
            <person name="Jensen O.N."/>
            <person name="Pelaez A.I."/>
            <person name="Sanchez J."/>
            <person name="Ferrer M."/>
        </authorList>
    </citation>
    <scope>NUCLEOTIDE SEQUENCE</scope>
</reference>
<accession>T1BJX0</accession>
<proteinExistence type="predicted"/>
<comment type="caution">
    <text evidence="5">The sequence shown here is derived from an EMBL/GenBank/DDBJ whole genome shotgun (WGS) entry which is preliminary data.</text>
</comment>
<dbReference type="InterPro" id="IPR001207">
    <property type="entry name" value="Transposase_mutator"/>
</dbReference>
<keyword evidence="2" id="KW-0238">DNA-binding</keyword>
<dbReference type="GO" id="GO:0006313">
    <property type="term" value="P:DNA transposition"/>
    <property type="evidence" value="ECO:0007669"/>
    <property type="project" value="InterPro"/>
</dbReference>
<evidence type="ECO:0000313" key="5">
    <source>
        <dbReference type="EMBL" id="EQD54285.1"/>
    </source>
</evidence>
<feature type="region of interest" description="Disordered" evidence="4">
    <location>
        <begin position="62"/>
        <end position="86"/>
    </location>
</feature>
<keyword evidence="3" id="KW-0233">DNA recombination</keyword>
<sequence>MNRVPPSERIGESIARLLNQGIEGDGSVVGELMRLGAQKFVQELVEREVTSFLGRDHYARQEDGEELRGYRNGYRPKSMNTAEGPLPVLMPQVRGSVERFHSHVVAFLEGNTDVLERLVAEMYARGL</sequence>
<dbReference type="Pfam" id="PF00872">
    <property type="entry name" value="Transposase_mut"/>
    <property type="match status" value="1"/>
</dbReference>
<organism evidence="5">
    <name type="scientific">mine drainage metagenome</name>
    <dbReference type="NCBI Taxonomy" id="410659"/>
    <lineage>
        <taxon>unclassified sequences</taxon>
        <taxon>metagenomes</taxon>
        <taxon>ecological metagenomes</taxon>
    </lineage>
</organism>
<dbReference type="GO" id="GO:0003677">
    <property type="term" value="F:DNA binding"/>
    <property type="evidence" value="ECO:0007669"/>
    <property type="project" value="UniProtKB-KW"/>
</dbReference>
<evidence type="ECO:0000256" key="2">
    <source>
        <dbReference type="ARBA" id="ARBA00023125"/>
    </source>
</evidence>
<dbReference type="EMBL" id="AUZY01006457">
    <property type="protein sequence ID" value="EQD54285.1"/>
    <property type="molecule type" value="Genomic_DNA"/>
</dbReference>
<gene>
    <name evidence="5" type="ORF">B1B_09760</name>
</gene>
<feature type="non-terminal residue" evidence="5">
    <location>
        <position position="127"/>
    </location>
</feature>
<evidence type="ECO:0000256" key="4">
    <source>
        <dbReference type="SAM" id="MobiDB-lite"/>
    </source>
</evidence>
<evidence type="ECO:0000256" key="1">
    <source>
        <dbReference type="ARBA" id="ARBA00022578"/>
    </source>
</evidence>
<keyword evidence="1" id="KW-0815">Transposition</keyword>